<dbReference type="GO" id="GO:0008410">
    <property type="term" value="F:CoA-transferase activity"/>
    <property type="evidence" value="ECO:0007669"/>
    <property type="project" value="TreeGrafter"/>
</dbReference>
<evidence type="ECO:0000256" key="1">
    <source>
        <dbReference type="ARBA" id="ARBA00022679"/>
    </source>
</evidence>
<dbReference type="Gene3D" id="3.40.50.10540">
    <property type="entry name" value="Crotonobetainyl-coa:carnitine coa-transferase, domain 1"/>
    <property type="match status" value="2"/>
</dbReference>
<dbReference type="SUPFAM" id="SSF89796">
    <property type="entry name" value="CoA-transferase family III (CaiB/BaiF)"/>
    <property type="match status" value="2"/>
</dbReference>
<protein>
    <submittedName>
        <fullName evidence="2">Unannotated protein</fullName>
    </submittedName>
</protein>
<dbReference type="InterPro" id="IPR044855">
    <property type="entry name" value="CoA-Trfase_III_dom3_sf"/>
</dbReference>
<dbReference type="Gene3D" id="3.30.1540.10">
    <property type="entry name" value="formyl-coa transferase, domain 3"/>
    <property type="match status" value="2"/>
</dbReference>
<dbReference type="InterPro" id="IPR003673">
    <property type="entry name" value="CoA-Trfase_fam_III"/>
</dbReference>
<evidence type="ECO:0000313" key="2">
    <source>
        <dbReference type="EMBL" id="CAB4798714.1"/>
    </source>
</evidence>
<dbReference type="EMBL" id="CAFAAJ010000040">
    <property type="protein sequence ID" value="CAB4798714.1"/>
    <property type="molecule type" value="Genomic_DNA"/>
</dbReference>
<sequence length="803" mass="86716">MVDTYRVLDLTDYRGQVAAQMLNTLGADVLLVEQPGGSSVRSLGPFAGDVPHPDRSLPFVAWNRGKRSVVIDLATPAGQESLRELALRADVLIESGAVSVDLAALRASNPSLITVSISAFGSDGPKADWPATDLTVQAASGQLLMTGDEDRPPVRTTEPQVFQHAAADAACGALIALAERDRSGLGQHVDVSAQRSMMMATQSHALAAPYRAPLFQRTATGHLINGIHVQLIWPCKDGHVLVNALFGAPFAPFIKRLVEWAREDGFCEDDLVNEDWPSFGARVFSGETPVERHTFLKQVIGKVCENRTKAELLQAALDRKLLIGPIATMREVVENPQFASRGFFEEVTDTEIAPAPFRAPGASVHTEDAYRPLGRSPRVGEHTDSAVAQWPLREHKGAVGAAAPRQQPFAGLKVLDLTWAVSGPYTARHFADYGATVVHVESARGPDSARAVQPFLDNIALNENAAIYHNMNAGKMSLSLNMASPGGREVLDDLVAWADVLIESFSPRGRLALGLDYERLRVINPRLVMMSTCLFGQEGPMAGYAGFGNMAACLVGFFDLTGWSDRGPAGPFGAYTDYISPRYAYSALLSAVRESRQTGRGKYLDFAQAEAAVNFLSVSMLDYTVNKRVAVRTGNDDPAMCPHAVYPSIGKDQWVAVACRNDGEWRSLATLLGRPDLADLTASERISRRTEIDRTVAGWTSTRSPQEAEHSLIGCGVPAHAVLHSPGLYTDPQLSHHGHFVEIEHPHHGSVTVEASRLRLSATPSEPALGAPSFGLHTVDILTEMLGYDLDRVGELFSSGSLD</sequence>
<dbReference type="InterPro" id="IPR050483">
    <property type="entry name" value="CoA-transferase_III_domain"/>
</dbReference>
<name>A0A6J6XT62_9ZZZZ</name>
<reference evidence="2" key="1">
    <citation type="submission" date="2020-05" db="EMBL/GenBank/DDBJ databases">
        <authorList>
            <person name="Chiriac C."/>
            <person name="Salcher M."/>
            <person name="Ghai R."/>
            <person name="Kavagutti S V."/>
        </authorList>
    </citation>
    <scope>NUCLEOTIDE SEQUENCE</scope>
</reference>
<keyword evidence="1" id="KW-0808">Transferase</keyword>
<dbReference type="PANTHER" id="PTHR48207:SF3">
    <property type="entry name" value="SUCCINATE--HYDROXYMETHYLGLUTARATE COA-TRANSFERASE"/>
    <property type="match status" value="1"/>
</dbReference>
<dbReference type="InterPro" id="IPR023606">
    <property type="entry name" value="CoA-Trfase_III_dom_1_sf"/>
</dbReference>
<proteinExistence type="predicted"/>
<gene>
    <name evidence="2" type="ORF">UFOPK3001_00814</name>
</gene>
<dbReference type="AlphaFoldDB" id="A0A6J6XT62"/>
<dbReference type="PANTHER" id="PTHR48207">
    <property type="entry name" value="SUCCINATE--HYDROXYMETHYLGLUTARATE COA-TRANSFERASE"/>
    <property type="match status" value="1"/>
</dbReference>
<accession>A0A6J6XT62</accession>
<organism evidence="2">
    <name type="scientific">freshwater metagenome</name>
    <dbReference type="NCBI Taxonomy" id="449393"/>
    <lineage>
        <taxon>unclassified sequences</taxon>
        <taxon>metagenomes</taxon>
        <taxon>ecological metagenomes</taxon>
    </lineage>
</organism>
<dbReference type="Pfam" id="PF02515">
    <property type="entry name" value="CoA_transf_3"/>
    <property type="match status" value="2"/>
</dbReference>